<dbReference type="STRING" id="1560345.AWL63_11205"/>
<dbReference type="InterPro" id="IPR020891">
    <property type="entry name" value="UPF0758_CS"/>
</dbReference>
<organism evidence="7 8">
    <name type="scientific">Sphingomonas panacis</name>
    <dbReference type="NCBI Taxonomy" id="1560345"/>
    <lineage>
        <taxon>Bacteria</taxon>
        <taxon>Pseudomonadati</taxon>
        <taxon>Pseudomonadota</taxon>
        <taxon>Alphaproteobacteria</taxon>
        <taxon>Sphingomonadales</taxon>
        <taxon>Sphingomonadaceae</taxon>
        <taxon>Sphingomonas</taxon>
    </lineage>
</organism>
<dbReference type="PANTHER" id="PTHR30471">
    <property type="entry name" value="DNA REPAIR PROTEIN RADC"/>
    <property type="match status" value="1"/>
</dbReference>
<dbReference type="GO" id="GO:0006508">
    <property type="term" value="P:proteolysis"/>
    <property type="evidence" value="ECO:0007669"/>
    <property type="project" value="UniProtKB-KW"/>
</dbReference>
<protein>
    <recommendedName>
        <fullName evidence="6">MPN domain-containing protein</fullName>
    </recommendedName>
</protein>
<keyword evidence="2" id="KW-0479">Metal-binding</keyword>
<feature type="domain" description="MPN" evidence="6">
    <location>
        <begin position="14"/>
        <end position="136"/>
    </location>
</feature>
<evidence type="ECO:0000259" key="6">
    <source>
        <dbReference type="PROSITE" id="PS50249"/>
    </source>
</evidence>
<dbReference type="EMBL" id="CP014168">
    <property type="protein sequence ID" value="AOH86704.1"/>
    <property type="molecule type" value="Genomic_DNA"/>
</dbReference>
<evidence type="ECO:0000256" key="5">
    <source>
        <dbReference type="ARBA" id="ARBA00023049"/>
    </source>
</evidence>
<keyword evidence="3" id="KW-0378">Hydrolase</keyword>
<reference evidence="7 8" key="1">
    <citation type="submission" date="2016-01" db="EMBL/GenBank/DDBJ databases">
        <title>Complete genome and mega plasmid sequence of Sphingomonas panacis DCY99 elicits systemic resistance in rice to Xanthomonas oryzae.</title>
        <authorList>
            <person name="Kim Y.J."/>
            <person name="Yang D.C."/>
            <person name="Sing P."/>
        </authorList>
    </citation>
    <scope>NUCLEOTIDE SEQUENCE [LARGE SCALE GENOMIC DNA]</scope>
    <source>
        <strain evidence="7 8">DCY99</strain>
    </source>
</reference>
<dbReference type="InterPro" id="IPR001405">
    <property type="entry name" value="UPF0758"/>
</dbReference>
<accession>A0A1B3ZGZ4</accession>
<dbReference type="PROSITE" id="PS50249">
    <property type="entry name" value="MPN"/>
    <property type="match status" value="1"/>
</dbReference>
<dbReference type="InterPro" id="IPR025657">
    <property type="entry name" value="RadC_JAB"/>
</dbReference>
<keyword evidence="5" id="KW-0482">Metalloprotease</keyword>
<dbReference type="KEGG" id="span:AWL63_11205"/>
<evidence type="ECO:0000256" key="2">
    <source>
        <dbReference type="ARBA" id="ARBA00022723"/>
    </source>
</evidence>
<evidence type="ECO:0000313" key="7">
    <source>
        <dbReference type="EMBL" id="AOH86704.1"/>
    </source>
</evidence>
<keyword evidence="4" id="KW-0862">Zinc</keyword>
<dbReference type="Pfam" id="PF04002">
    <property type="entry name" value="RadC"/>
    <property type="match status" value="1"/>
</dbReference>
<gene>
    <name evidence="7" type="ORF">AWL63_11205</name>
</gene>
<evidence type="ECO:0000256" key="4">
    <source>
        <dbReference type="ARBA" id="ARBA00022833"/>
    </source>
</evidence>
<dbReference type="AlphaFoldDB" id="A0A1B3ZGZ4"/>
<dbReference type="PANTHER" id="PTHR30471:SF3">
    <property type="entry name" value="UPF0758 PROTEIN YEES-RELATED"/>
    <property type="match status" value="1"/>
</dbReference>
<dbReference type="PROSITE" id="PS01302">
    <property type="entry name" value="UPF0758"/>
    <property type="match status" value="1"/>
</dbReference>
<evidence type="ECO:0000313" key="8">
    <source>
        <dbReference type="Proteomes" id="UP000094256"/>
    </source>
</evidence>
<keyword evidence="8" id="KW-1185">Reference proteome</keyword>
<evidence type="ECO:0000256" key="1">
    <source>
        <dbReference type="ARBA" id="ARBA00022670"/>
    </source>
</evidence>
<dbReference type="GO" id="GO:0008237">
    <property type="term" value="F:metallopeptidase activity"/>
    <property type="evidence" value="ECO:0007669"/>
    <property type="project" value="UniProtKB-KW"/>
</dbReference>
<dbReference type="GO" id="GO:0046872">
    <property type="term" value="F:metal ion binding"/>
    <property type="evidence" value="ECO:0007669"/>
    <property type="project" value="UniProtKB-KW"/>
</dbReference>
<dbReference type="Gene3D" id="3.40.140.10">
    <property type="entry name" value="Cytidine Deaminase, domain 2"/>
    <property type="match status" value="1"/>
</dbReference>
<evidence type="ECO:0000256" key="3">
    <source>
        <dbReference type="ARBA" id="ARBA00022801"/>
    </source>
</evidence>
<proteinExistence type="predicted"/>
<dbReference type="InterPro" id="IPR037518">
    <property type="entry name" value="MPN"/>
</dbReference>
<dbReference type="Proteomes" id="UP000094256">
    <property type="component" value="Chromosome"/>
</dbReference>
<sequence>MSSIPVAPPRAAFRKLDAEHVAIALFAPIRDLATEVAMFAYVDSDWRLLGVRTRPSNETGTVDVPIRAIVADALVFDAAGVVMAHNHPSGDPTPSEGDRALTRRLARALDGVGVRLIDHLVLAGPETASFRRIGLL</sequence>
<name>A0A1B3ZGZ4_9SPHN</name>
<keyword evidence="1" id="KW-0645">Protease</keyword>